<evidence type="ECO:0000313" key="3">
    <source>
        <dbReference type="EMBL" id="ORY62725.1"/>
    </source>
</evidence>
<name>A0A1Y2DVQ3_9BASI</name>
<evidence type="ECO:0000256" key="1">
    <source>
        <dbReference type="SAM" id="Phobius"/>
    </source>
</evidence>
<dbReference type="EMBL" id="MCGR01000070">
    <property type="protein sequence ID" value="ORY62725.1"/>
    <property type="molecule type" value="Genomic_DNA"/>
</dbReference>
<reference evidence="3 4" key="1">
    <citation type="submission" date="2016-07" db="EMBL/GenBank/DDBJ databases">
        <title>Pervasive Adenine N6-methylation of Active Genes in Fungi.</title>
        <authorList>
            <consortium name="DOE Joint Genome Institute"/>
            <person name="Mondo S.J."/>
            <person name="Dannebaum R.O."/>
            <person name="Kuo R.C."/>
            <person name="Labutti K."/>
            <person name="Haridas S."/>
            <person name="Kuo A."/>
            <person name="Salamov A."/>
            <person name="Ahrendt S.R."/>
            <person name="Lipzen A."/>
            <person name="Sullivan W."/>
            <person name="Andreopoulos W.B."/>
            <person name="Clum A."/>
            <person name="Lindquist E."/>
            <person name="Daum C."/>
            <person name="Ramamoorthy G.K."/>
            <person name="Gryganskyi A."/>
            <person name="Culley D."/>
            <person name="Magnuson J.K."/>
            <person name="James T.Y."/>
            <person name="O'Malley M.A."/>
            <person name="Stajich J.E."/>
            <person name="Spatafora J.W."/>
            <person name="Visel A."/>
            <person name="Grigoriev I.V."/>
        </authorList>
    </citation>
    <scope>NUCLEOTIDE SEQUENCE [LARGE SCALE GENOMIC DNA]</scope>
    <source>
        <strain evidence="3 4">62-1032</strain>
    </source>
</reference>
<feature type="transmembrane region" description="Helical" evidence="1">
    <location>
        <begin position="30"/>
        <end position="54"/>
    </location>
</feature>
<feature type="transmembrane region" description="Helical" evidence="1">
    <location>
        <begin position="6"/>
        <end position="23"/>
    </location>
</feature>
<accession>A0A1Y2DVQ3</accession>
<protein>
    <recommendedName>
        <fullName evidence="2">DUF6534 domain-containing protein</fullName>
    </recommendedName>
</protein>
<keyword evidence="4" id="KW-1185">Reference proteome</keyword>
<feature type="transmembrane region" description="Helical" evidence="1">
    <location>
        <begin position="105"/>
        <end position="126"/>
    </location>
</feature>
<dbReference type="STRING" id="106004.A0A1Y2DVQ3"/>
<dbReference type="OrthoDB" id="2535105at2759"/>
<dbReference type="Proteomes" id="UP000193467">
    <property type="component" value="Unassembled WGS sequence"/>
</dbReference>
<feature type="transmembrane region" description="Helical" evidence="1">
    <location>
        <begin position="188"/>
        <end position="209"/>
    </location>
</feature>
<keyword evidence="1" id="KW-0472">Membrane</keyword>
<gene>
    <name evidence="3" type="ORF">BCR35DRAFT_334869</name>
</gene>
<comment type="caution">
    <text evidence="3">The sequence shown here is derived from an EMBL/GenBank/DDBJ whole genome shotgun (WGS) entry which is preliminary data.</text>
</comment>
<evidence type="ECO:0000259" key="2">
    <source>
        <dbReference type="Pfam" id="PF20152"/>
    </source>
</evidence>
<dbReference type="InParanoid" id="A0A1Y2DVQ3"/>
<sequence length="335" mass="36972">MGLYDSSVGAFVLGAMLDLFHALRGNDKRIFFWTVVFLTAWDWAHSAISVYTIYYWCVQNYSNPAILVKSPWSFTIEPAMTGVASIVAQTFYAHRVYVVSKRKPWMPAVILAISVVACGFSIGATAEIFNLESEFSRFQQWTYGVATWLASAAFADVLITGSLIYYLQQSQSQFVATNNIIDKLVENVISTNGFTALIAVIDTILFAASSESWHVIPQLCLVKLYFNSLLVSLNARIELERQLSNGGGVSSGGGQVSLTTPLGFGAEDVRPSFWKRSKSGKNGAGGKSRTDFASQIHVETLRTNVADTFVELGDMNNNRTVETDYEKGEGRHVQF</sequence>
<organism evidence="3 4">
    <name type="scientific">Leucosporidium creatinivorum</name>
    <dbReference type="NCBI Taxonomy" id="106004"/>
    <lineage>
        <taxon>Eukaryota</taxon>
        <taxon>Fungi</taxon>
        <taxon>Dikarya</taxon>
        <taxon>Basidiomycota</taxon>
        <taxon>Pucciniomycotina</taxon>
        <taxon>Microbotryomycetes</taxon>
        <taxon>Leucosporidiales</taxon>
        <taxon>Leucosporidium</taxon>
    </lineage>
</organism>
<dbReference type="PANTHER" id="PTHR40465:SF1">
    <property type="entry name" value="DUF6534 DOMAIN-CONTAINING PROTEIN"/>
    <property type="match status" value="1"/>
</dbReference>
<dbReference type="PANTHER" id="PTHR40465">
    <property type="entry name" value="CHROMOSOME 1, WHOLE GENOME SHOTGUN SEQUENCE"/>
    <property type="match status" value="1"/>
</dbReference>
<keyword evidence="1" id="KW-0812">Transmembrane</keyword>
<feature type="transmembrane region" description="Helical" evidence="1">
    <location>
        <begin position="146"/>
        <end position="167"/>
    </location>
</feature>
<dbReference type="InterPro" id="IPR045339">
    <property type="entry name" value="DUF6534"/>
</dbReference>
<dbReference type="AlphaFoldDB" id="A0A1Y2DVQ3"/>
<feature type="transmembrane region" description="Helical" evidence="1">
    <location>
        <begin position="74"/>
        <end position="93"/>
    </location>
</feature>
<keyword evidence="1" id="KW-1133">Transmembrane helix</keyword>
<dbReference type="Pfam" id="PF20152">
    <property type="entry name" value="DUF6534"/>
    <property type="match status" value="1"/>
</dbReference>
<proteinExistence type="predicted"/>
<feature type="domain" description="DUF6534" evidence="2">
    <location>
        <begin position="152"/>
        <end position="236"/>
    </location>
</feature>
<evidence type="ECO:0000313" key="4">
    <source>
        <dbReference type="Proteomes" id="UP000193467"/>
    </source>
</evidence>